<dbReference type="Proteomes" id="UP000254387">
    <property type="component" value="Unassembled WGS sequence"/>
</dbReference>
<dbReference type="EMBL" id="UGLJ01000007">
    <property type="protein sequence ID" value="STU48684.1"/>
    <property type="molecule type" value="Genomic_DNA"/>
</dbReference>
<evidence type="ECO:0000313" key="3">
    <source>
        <dbReference type="EMBL" id="SPX51695.1"/>
    </source>
</evidence>
<evidence type="ECO:0000313" key="9">
    <source>
        <dbReference type="Proteomes" id="UP000254141"/>
    </source>
</evidence>
<evidence type="ECO:0000313" key="6">
    <source>
        <dbReference type="EMBL" id="STX88691.1"/>
    </source>
</evidence>
<evidence type="ECO:0000259" key="1">
    <source>
        <dbReference type="Pfam" id="PF04230"/>
    </source>
</evidence>
<sequence length="388" mass="43341">MKINLVGAVGGGNFGDEFILNCCIAEHIKNKDAKVSVSGFSPDIILKSGFSVENHSLNFFNILDKLRQKAENGLKISMNDLISQFEGAEEFDAIHFIGGGYINSLWPSNYALLGIAYIYSKIHKKPIYATGLGLSPYEENESLTSLFNSLDIIDVRDEKSKSLIPSASFTGDDALLALNEPSMLVKNDDSPALILSLQSHLFEGQSLIEKIFTDGTFKELKNKKIKKIIIIEAAPEDNIPFSRETFNNTLANGIEIEFVTGNEILRRGIPFNSRSFVISSRYHINLIYSMLNVSGIAVYQNEYYRNKHKSVTEMGGAWSILNHDKLSEALDHWLPLDSENYTSPNNMINKAKEKKELFNKIIANAQNKDKKSISLESALAVINKFITK</sequence>
<dbReference type="Proteomes" id="UP000251123">
    <property type="component" value="Unassembled WGS sequence"/>
</dbReference>
<keyword evidence="3" id="KW-0808">Transferase</keyword>
<dbReference type="EMBL" id="MG602074">
    <property type="protein sequence ID" value="AVA30549.1"/>
    <property type="molecule type" value="Genomic_DNA"/>
</dbReference>
<dbReference type="AlphaFoldDB" id="A0A2L0WT36"/>
<evidence type="ECO:0000313" key="7">
    <source>
        <dbReference type="Proteomes" id="UP000251123"/>
    </source>
</evidence>
<evidence type="ECO:0000313" key="10">
    <source>
        <dbReference type="Proteomes" id="UP000254387"/>
    </source>
</evidence>
<evidence type="ECO:0000313" key="5">
    <source>
        <dbReference type="EMBL" id="STW26075.1"/>
    </source>
</evidence>
<dbReference type="EMBL" id="UGLU01000005">
    <property type="protein sequence ID" value="STW26075.1"/>
    <property type="molecule type" value="Genomic_DNA"/>
</dbReference>
<gene>
    <name evidence="2" type="primary">wbmX</name>
    <name evidence="5" type="ORF">NCTC5051_05874</name>
    <name evidence="4" type="ORF">NCTC5052_05819</name>
    <name evidence="6" type="ORF">NCTC5053_06957</name>
    <name evidence="3" type="ORF">NCTC9601_00266</name>
</gene>
<proteinExistence type="predicted"/>
<evidence type="ECO:0000313" key="2">
    <source>
        <dbReference type="EMBL" id="AVA30549.1"/>
    </source>
</evidence>
<name>A0A2L0WT36_KLEPN</name>
<dbReference type="Proteomes" id="UP000254141">
    <property type="component" value="Unassembled WGS sequence"/>
</dbReference>
<evidence type="ECO:0000313" key="4">
    <source>
        <dbReference type="EMBL" id="STU48684.1"/>
    </source>
</evidence>
<dbReference type="Proteomes" id="UP000254103">
    <property type="component" value="Unassembled WGS sequence"/>
</dbReference>
<dbReference type="Pfam" id="PF04230">
    <property type="entry name" value="PS_pyruv_trans"/>
    <property type="match status" value="1"/>
</dbReference>
<dbReference type="EMBL" id="UASN01000002">
    <property type="protein sequence ID" value="SPX51695.1"/>
    <property type="molecule type" value="Genomic_DNA"/>
</dbReference>
<dbReference type="GO" id="GO:0016740">
    <property type="term" value="F:transferase activity"/>
    <property type="evidence" value="ECO:0007669"/>
    <property type="project" value="UniProtKB-KW"/>
</dbReference>
<protein>
    <submittedName>
        <fullName evidence="3">Polysaccharide pyruvyl transferase CsaB</fullName>
    </submittedName>
    <submittedName>
        <fullName evidence="2">WbmX</fullName>
    </submittedName>
</protein>
<accession>A0A2L0WT36</accession>
<organism evidence="2">
    <name type="scientific">Klebsiella pneumoniae</name>
    <dbReference type="NCBI Taxonomy" id="573"/>
    <lineage>
        <taxon>Bacteria</taxon>
        <taxon>Pseudomonadati</taxon>
        <taxon>Pseudomonadota</taxon>
        <taxon>Gammaproteobacteria</taxon>
        <taxon>Enterobacterales</taxon>
        <taxon>Enterobacteriaceae</taxon>
        <taxon>Klebsiella/Raoultella group</taxon>
        <taxon>Klebsiella</taxon>
        <taxon>Klebsiella pneumoniae complex</taxon>
    </lineage>
</organism>
<reference evidence="2" key="1">
    <citation type="submission" date="2017-12" db="EMBL/GenBank/DDBJ databases">
        <title>Molecular basis for structural diversity in serogroup O2-antigen polysaccharides in Klebsiella pneumoniae.</title>
        <authorList>
            <person name="Clarke B.R."/>
            <person name="Ovchinnikova O.G."/>
            <person name="Kelly S.D."/>
            <person name="Williamson M.L."/>
            <person name="Butler J.E."/>
            <person name="Liu B."/>
            <person name="Wang L."/>
            <person name="Gou X."/>
            <person name="Follador R."/>
            <person name="Lowary T.L."/>
            <person name="Whitfield C."/>
        </authorList>
    </citation>
    <scope>NUCLEOTIDE SEQUENCE</scope>
    <source>
        <strain evidence="2">5053</strain>
    </source>
</reference>
<evidence type="ECO:0000313" key="8">
    <source>
        <dbReference type="Proteomes" id="UP000254103"/>
    </source>
</evidence>
<reference evidence="7 8" key="2">
    <citation type="submission" date="2018-06" db="EMBL/GenBank/DDBJ databases">
        <authorList>
            <consortium name="Pathogen Informatics"/>
            <person name="Doyle S."/>
        </authorList>
    </citation>
    <scope>NUCLEOTIDE SEQUENCE [LARGE SCALE GENOMIC DNA]</scope>
    <source>
        <strain evidence="5 9">NCTC5051</strain>
        <strain evidence="4 8">NCTC5052</strain>
        <strain evidence="6 10">NCTC5053</strain>
        <strain evidence="3 7">NCTC9601</strain>
    </source>
</reference>
<feature type="domain" description="Polysaccharide pyruvyl transferase" evidence="1">
    <location>
        <begin position="13"/>
        <end position="201"/>
    </location>
</feature>
<dbReference type="InterPro" id="IPR007345">
    <property type="entry name" value="Polysacch_pyruvyl_Trfase"/>
</dbReference>
<dbReference type="EMBL" id="UGMN01000007">
    <property type="protein sequence ID" value="STX88691.1"/>
    <property type="molecule type" value="Genomic_DNA"/>
</dbReference>